<protein>
    <submittedName>
        <fullName evidence="1">Uncharacterized protein</fullName>
    </submittedName>
</protein>
<dbReference type="EMBL" id="QKTX01000034">
    <property type="protein sequence ID" value="PZV75477.1"/>
    <property type="molecule type" value="Genomic_DNA"/>
</dbReference>
<gene>
    <name evidence="1" type="ORF">CLV31_1344</name>
</gene>
<evidence type="ECO:0000313" key="1">
    <source>
        <dbReference type="EMBL" id="PZV75477.1"/>
    </source>
</evidence>
<reference evidence="1 2" key="1">
    <citation type="submission" date="2018-06" db="EMBL/GenBank/DDBJ databases">
        <title>Genomic Encyclopedia of Archaeal and Bacterial Type Strains, Phase II (KMG-II): from individual species to whole genera.</title>
        <authorList>
            <person name="Goeker M."/>
        </authorList>
    </citation>
    <scope>NUCLEOTIDE SEQUENCE [LARGE SCALE GENOMIC DNA]</scope>
    <source>
        <strain evidence="1 2">T4</strain>
    </source>
</reference>
<dbReference type="Proteomes" id="UP000248917">
    <property type="component" value="Unassembled WGS sequence"/>
</dbReference>
<name>A0A326RR89_9BACT</name>
<keyword evidence="2" id="KW-1185">Reference proteome</keyword>
<evidence type="ECO:0000313" key="2">
    <source>
        <dbReference type="Proteomes" id="UP000248917"/>
    </source>
</evidence>
<comment type="caution">
    <text evidence="1">The sequence shown here is derived from an EMBL/GenBank/DDBJ whole genome shotgun (WGS) entry which is preliminary data.</text>
</comment>
<dbReference type="OrthoDB" id="9960704at2"/>
<organism evidence="1 2">
    <name type="scientific">Algoriphagus aquaeductus</name>
    <dbReference type="NCBI Taxonomy" id="475299"/>
    <lineage>
        <taxon>Bacteria</taxon>
        <taxon>Pseudomonadati</taxon>
        <taxon>Bacteroidota</taxon>
        <taxon>Cytophagia</taxon>
        <taxon>Cytophagales</taxon>
        <taxon>Cyclobacteriaceae</taxon>
        <taxon>Algoriphagus</taxon>
    </lineage>
</organism>
<dbReference type="RefSeq" id="WP_111395169.1">
    <property type="nucleotide sequence ID" value="NZ_QKTX01000034.1"/>
</dbReference>
<sequence>MIQIEKILERIKNERNITSSDTSIDAQGKTGFEFKIENGPKHAEGFVNIENENVNVLIHDHNYSPKYLKNKINNILNVPSNFLFGENIAIGKLIYLDGFGTNPSDYKVGNQYIIREKAEIFELKNGNRRCNSSSFLPRSVKAKFVQRFSGPCINLAGYPTGSTETIVFEIVELL</sequence>
<proteinExistence type="predicted"/>
<dbReference type="AlphaFoldDB" id="A0A326RR89"/>
<accession>A0A326RR89</accession>